<accession>A0A545TYA5</accession>
<dbReference type="RefSeq" id="WP_142895835.1">
    <property type="nucleotide sequence ID" value="NZ_ML660053.1"/>
</dbReference>
<dbReference type="Pfam" id="PF00892">
    <property type="entry name" value="EamA"/>
    <property type="match status" value="2"/>
</dbReference>
<protein>
    <submittedName>
        <fullName evidence="3">DMT family transporter</fullName>
    </submittedName>
</protein>
<feature type="domain" description="EamA" evidence="2">
    <location>
        <begin position="166"/>
        <end position="302"/>
    </location>
</feature>
<feature type="transmembrane region" description="Helical" evidence="1">
    <location>
        <begin position="228"/>
        <end position="252"/>
    </location>
</feature>
<evidence type="ECO:0000313" key="4">
    <source>
        <dbReference type="Proteomes" id="UP000315252"/>
    </source>
</evidence>
<keyword evidence="1" id="KW-0472">Membrane</keyword>
<dbReference type="OrthoDB" id="5512737at2"/>
<evidence type="ECO:0000256" key="1">
    <source>
        <dbReference type="SAM" id="Phobius"/>
    </source>
</evidence>
<feature type="transmembrane region" description="Helical" evidence="1">
    <location>
        <begin position="286"/>
        <end position="306"/>
    </location>
</feature>
<feature type="domain" description="EamA" evidence="2">
    <location>
        <begin position="10"/>
        <end position="152"/>
    </location>
</feature>
<feature type="transmembrane region" description="Helical" evidence="1">
    <location>
        <begin position="37"/>
        <end position="61"/>
    </location>
</feature>
<dbReference type="PANTHER" id="PTHR22911">
    <property type="entry name" value="ACYL-MALONYL CONDENSING ENZYME-RELATED"/>
    <property type="match status" value="1"/>
</dbReference>
<keyword evidence="4" id="KW-1185">Reference proteome</keyword>
<feature type="transmembrane region" description="Helical" evidence="1">
    <location>
        <begin position="259"/>
        <end position="280"/>
    </location>
</feature>
<feature type="transmembrane region" description="Helical" evidence="1">
    <location>
        <begin position="108"/>
        <end position="129"/>
    </location>
</feature>
<dbReference type="EMBL" id="VHSH01000002">
    <property type="protein sequence ID" value="TQV82205.1"/>
    <property type="molecule type" value="Genomic_DNA"/>
</dbReference>
<keyword evidence="1" id="KW-1133">Transmembrane helix</keyword>
<evidence type="ECO:0000313" key="3">
    <source>
        <dbReference type="EMBL" id="TQV82205.1"/>
    </source>
</evidence>
<dbReference type="Proteomes" id="UP000315252">
    <property type="component" value="Unassembled WGS sequence"/>
</dbReference>
<evidence type="ECO:0000259" key="2">
    <source>
        <dbReference type="Pfam" id="PF00892"/>
    </source>
</evidence>
<proteinExistence type="predicted"/>
<dbReference type="GO" id="GO:0016020">
    <property type="term" value="C:membrane"/>
    <property type="evidence" value="ECO:0007669"/>
    <property type="project" value="InterPro"/>
</dbReference>
<keyword evidence="1" id="KW-0812">Transmembrane</keyword>
<feature type="transmembrane region" description="Helical" evidence="1">
    <location>
        <begin position="165"/>
        <end position="184"/>
    </location>
</feature>
<feature type="transmembrane region" description="Helical" evidence="1">
    <location>
        <begin position="12"/>
        <end position="31"/>
    </location>
</feature>
<organism evidence="3 4">
    <name type="scientific">Denitrobaculum tricleocarpae</name>
    <dbReference type="NCBI Taxonomy" id="2591009"/>
    <lineage>
        <taxon>Bacteria</taxon>
        <taxon>Pseudomonadati</taxon>
        <taxon>Pseudomonadota</taxon>
        <taxon>Alphaproteobacteria</taxon>
        <taxon>Rhodospirillales</taxon>
        <taxon>Rhodospirillaceae</taxon>
        <taxon>Denitrobaculum</taxon>
    </lineage>
</organism>
<dbReference type="SUPFAM" id="SSF103481">
    <property type="entry name" value="Multidrug resistance efflux transporter EmrE"/>
    <property type="match status" value="2"/>
</dbReference>
<dbReference type="InterPro" id="IPR000620">
    <property type="entry name" value="EamA_dom"/>
</dbReference>
<dbReference type="InterPro" id="IPR037185">
    <property type="entry name" value="EmrE-like"/>
</dbReference>
<sequence>MALSSPSVGKGVALSMVCLAFLGVMPVISNLRPSETGALAFAFALSVWQVVFALPVFGFELARGTRGIFGFELSRRQRGRMIAVALFTGALFGLSTYLYVLGVEKAGATNAAIAIQAYPLFAILWEYLFLKRKKSVLELALTALLIGSLYYLGTGGGFRMSGLSPWFLVSLGVPLLWSIAHVIIKEELGRTPITPVQVTFFRVAISTLFLFAVLAAAAPAGIAAGVSAIFQTMSAVMGLVYFLELIVWFYAVRHIDVSLASSITTPWPALTMALAVVFLGDRIESYQIVALLILVACIYGLTLAGFRKAKFAERQAENTRQV</sequence>
<comment type="caution">
    <text evidence="3">The sequence shown here is derived from an EMBL/GenBank/DDBJ whole genome shotgun (WGS) entry which is preliminary data.</text>
</comment>
<feature type="transmembrane region" description="Helical" evidence="1">
    <location>
        <begin position="136"/>
        <end position="153"/>
    </location>
</feature>
<gene>
    <name evidence="3" type="ORF">FKG95_08275</name>
</gene>
<name>A0A545TYA5_9PROT</name>
<reference evidence="3 4" key="1">
    <citation type="submission" date="2019-06" db="EMBL/GenBank/DDBJ databases">
        <title>Whole genome sequence for Rhodospirillaceae sp. R148.</title>
        <authorList>
            <person name="Wang G."/>
        </authorList>
    </citation>
    <scope>NUCLEOTIDE SEQUENCE [LARGE SCALE GENOMIC DNA]</scope>
    <source>
        <strain evidence="3 4">R148</strain>
    </source>
</reference>
<dbReference type="AlphaFoldDB" id="A0A545TYA5"/>
<dbReference type="Gene3D" id="1.10.3730.20">
    <property type="match status" value="1"/>
</dbReference>
<feature type="transmembrane region" description="Helical" evidence="1">
    <location>
        <begin position="196"/>
        <end position="222"/>
    </location>
</feature>
<feature type="transmembrane region" description="Helical" evidence="1">
    <location>
        <begin position="82"/>
        <end position="102"/>
    </location>
</feature>